<evidence type="ECO:0000313" key="17">
    <source>
        <dbReference type="Proteomes" id="UP000184462"/>
    </source>
</evidence>
<feature type="binding site" evidence="13">
    <location>
        <position position="93"/>
    </location>
    <ligand>
        <name>L-glutamine</name>
        <dbReference type="ChEBI" id="CHEBI:58359"/>
    </ligand>
</feature>
<dbReference type="AlphaFoldDB" id="A0A1M4V4T8"/>
<dbReference type="CDD" id="cd00712">
    <property type="entry name" value="AsnB"/>
    <property type="match status" value="1"/>
</dbReference>
<dbReference type="SUPFAM" id="SSF52402">
    <property type="entry name" value="Adenine nucleotide alpha hydrolases-like"/>
    <property type="match status" value="1"/>
</dbReference>
<dbReference type="OrthoDB" id="9763290at2"/>
<dbReference type="InterPro" id="IPR014729">
    <property type="entry name" value="Rossmann-like_a/b/a_fold"/>
</dbReference>
<dbReference type="InterPro" id="IPR033738">
    <property type="entry name" value="AsnB_N"/>
</dbReference>
<comment type="similarity">
    <text evidence="2">Belongs to the asparagine synthetase family.</text>
</comment>
<dbReference type="InterPro" id="IPR001962">
    <property type="entry name" value="Asn_synthase"/>
</dbReference>
<evidence type="ECO:0000256" key="6">
    <source>
        <dbReference type="ARBA" id="ARBA00022741"/>
    </source>
</evidence>
<evidence type="ECO:0000313" key="16">
    <source>
        <dbReference type="EMBL" id="SHE63930.1"/>
    </source>
</evidence>
<dbReference type="PROSITE" id="PS51278">
    <property type="entry name" value="GATASE_TYPE_2"/>
    <property type="match status" value="1"/>
</dbReference>
<dbReference type="RefSeq" id="WP_073192686.1">
    <property type="nucleotide sequence ID" value="NZ_FQTW01000003.1"/>
</dbReference>
<dbReference type="Gene3D" id="3.60.20.10">
    <property type="entry name" value="Glutamine Phosphoribosylpyrophosphate, subunit 1, domain 1"/>
    <property type="match status" value="1"/>
</dbReference>
<keyword evidence="7 13" id="KW-0067">ATP-binding</keyword>
<dbReference type="InterPro" id="IPR006426">
    <property type="entry name" value="Asn_synth_AEB"/>
</dbReference>
<organism evidence="16 17">
    <name type="scientific">Psychroflexus salarius</name>
    <dbReference type="NCBI Taxonomy" id="1155689"/>
    <lineage>
        <taxon>Bacteria</taxon>
        <taxon>Pseudomonadati</taxon>
        <taxon>Bacteroidota</taxon>
        <taxon>Flavobacteriia</taxon>
        <taxon>Flavobacteriales</taxon>
        <taxon>Flavobacteriaceae</taxon>
        <taxon>Psychroflexus</taxon>
    </lineage>
</organism>
<keyword evidence="4" id="KW-0436">Ligase</keyword>
<dbReference type="InterPro" id="IPR029055">
    <property type="entry name" value="Ntn_hydrolases_N"/>
</dbReference>
<keyword evidence="8 12" id="KW-0061">Asparagine biosynthesis</keyword>
<dbReference type="PANTHER" id="PTHR11772">
    <property type="entry name" value="ASPARAGINE SYNTHETASE"/>
    <property type="match status" value="1"/>
</dbReference>
<feature type="active site" description="For GATase activity" evidence="12">
    <location>
        <position position="2"/>
    </location>
</feature>
<keyword evidence="6 13" id="KW-0547">Nucleotide-binding</keyword>
<evidence type="ECO:0000256" key="8">
    <source>
        <dbReference type="ARBA" id="ARBA00022888"/>
    </source>
</evidence>
<dbReference type="PIRSF" id="PIRSF001589">
    <property type="entry name" value="Asn_synthetase_glu-h"/>
    <property type="match status" value="1"/>
</dbReference>
<evidence type="ECO:0000256" key="9">
    <source>
        <dbReference type="ARBA" id="ARBA00022962"/>
    </source>
</evidence>
<dbReference type="STRING" id="1155689.SAMN05444278_103244"/>
<accession>A0A1M4V4T8</accession>
<evidence type="ECO:0000256" key="5">
    <source>
        <dbReference type="ARBA" id="ARBA00022605"/>
    </source>
</evidence>
<evidence type="ECO:0000256" key="12">
    <source>
        <dbReference type="PIRSR" id="PIRSR001589-1"/>
    </source>
</evidence>
<evidence type="ECO:0000256" key="4">
    <source>
        <dbReference type="ARBA" id="ARBA00022598"/>
    </source>
</evidence>
<evidence type="ECO:0000259" key="15">
    <source>
        <dbReference type="PROSITE" id="PS51278"/>
    </source>
</evidence>
<keyword evidence="5 12" id="KW-0028">Amino-acid biosynthesis</keyword>
<evidence type="ECO:0000256" key="13">
    <source>
        <dbReference type="PIRSR" id="PIRSR001589-2"/>
    </source>
</evidence>
<feature type="binding site" evidence="13">
    <location>
        <begin position="329"/>
        <end position="330"/>
    </location>
    <ligand>
        <name>ATP</name>
        <dbReference type="ChEBI" id="CHEBI:30616"/>
    </ligand>
</feature>
<comment type="pathway">
    <text evidence="1">Amino-acid biosynthesis; L-asparagine biosynthesis; L-asparagine from L-aspartate (L-Gln route): step 1/1.</text>
</comment>
<evidence type="ECO:0000256" key="11">
    <source>
        <dbReference type="ARBA" id="ARBA00048741"/>
    </source>
</evidence>
<comment type="catalytic activity">
    <reaction evidence="11">
        <text>L-aspartate + L-glutamine + ATP + H2O = L-asparagine + L-glutamate + AMP + diphosphate + H(+)</text>
        <dbReference type="Rhea" id="RHEA:12228"/>
        <dbReference type="ChEBI" id="CHEBI:15377"/>
        <dbReference type="ChEBI" id="CHEBI:15378"/>
        <dbReference type="ChEBI" id="CHEBI:29985"/>
        <dbReference type="ChEBI" id="CHEBI:29991"/>
        <dbReference type="ChEBI" id="CHEBI:30616"/>
        <dbReference type="ChEBI" id="CHEBI:33019"/>
        <dbReference type="ChEBI" id="CHEBI:58048"/>
        <dbReference type="ChEBI" id="CHEBI:58359"/>
        <dbReference type="ChEBI" id="CHEBI:456215"/>
        <dbReference type="EC" id="6.3.5.4"/>
    </reaction>
</comment>
<evidence type="ECO:0000256" key="3">
    <source>
        <dbReference type="ARBA" id="ARBA00012737"/>
    </source>
</evidence>
<sequence>MCGIFAAIETQQSAQDLFKQFMKIKHRGPDATDFKEIKPQTYFGFHRLAINGLRPEANQPMYKHGVYLVANAEIFNYQQLAKVHQLQLKTGSDCEVIIDLYRSIGIEATLNALDGEFAFVLFDETTDEFFAARDHLGVRGMYFGRYKSEVYIASESKALTFCEQLNQFPPAQYWSSKTEEFKAYFTHDYQTKETPVEVYTQTIKTLLTQAVEKRMMSERPVGCLLSGGLDSSLVAALLAKAYRAKGQQLQTFSIGLEGSPDLIAAQKVAKHIGSKHHSIVASESEFLAALEETVYILGSYDVTTIRASVGHQLVAKYVAKNTDVKVLFSGETADEFGSYLYFQNAPSEAEFQAEAIRLLKDIHFFDMKRGDRCISNAGLEARVPFADKTFVQYYMSIPPKERQFNDAKIEKYLIRKAFAEDALLPDEVLWRRKNGFSDSVSAQSKSWSSIIKSHVDLIVSDKAFELQKHQFSPVPSTKEAFYYRQLFAKYYANHHQLTPYQWLPKWCGDVIDPSARVLEIYQAD</sequence>
<dbReference type="Pfam" id="PF00733">
    <property type="entry name" value="Asn_synthase"/>
    <property type="match status" value="1"/>
</dbReference>
<dbReference type="GO" id="GO:0005524">
    <property type="term" value="F:ATP binding"/>
    <property type="evidence" value="ECO:0007669"/>
    <property type="project" value="UniProtKB-KW"/>
</dbReference>
<proteinExistence type="inferred from homology"/>
<name>A0A1M4V4T8_9FLAO</name>
<evidence type="ECO:0000256" key="1">
    <source>
        <dbReference type="ARBA" id="ARBA00005187"/>
    </source>
</evidence>
<dbReference type="PANTHER" id="PTHR11772:SF23">
    <property type="entry name" value="ASPARAGINE SYNTHETASE [GLUTAMINE-HYDROLYZING]"/>
    <property type="match status" value="1"/>
</dbReference>
<dbReference type="InterPro" id="IPR017932">
    <property type="entry name" value="GATase_2_dom"/>
</dbReference>
<reference evidence="16 17" key="1">
    <citation type="submission" date="2016-11" db="EMBL/GenBank/DDBJ databases">
        <authorList>
            <person name="Jaros S."/>
            <person name="Januszkiewicz K."/>
            <person name="Wedrychowicz H."/>
        </authorList>
    </citation>
    <scope>NUCLEOTIDE SEQUENCE [LARGE SCALE GENOMIC DNA]</scope>
    <source>
        <strain evidence="16 17">DSM 25661</strain>
    </source>
</reference>
<feature type="binding site" evidence="13">
    <location>
        <position position="224"/>
    </location>
    <ligand>
        <name>ATP</name>
        <dbReference type="ChEBI" id="CHEBI:30616"/>
    </ligand>
</feature>
<dbReference type="GO" id="GO:0005829">
    <property type="term" value="C:cytosol"/>
    <property type="evidence" value="ECO:0007669"/>
    <property type="project" value="TreeGrafter"/>
</dbReference>
<dbReference type="GO" id="GO:0004066">
    <property type="term" value="F:asparagine synthase (glutamine-hydrolyzing) activity"/>
    <property type="evidence" value="ECO:0007669"/>
    <property type="project" value="UniProtKB-EC"/>
</dbReference>
<evidence type="ECO:0000256" key="10">
    <source>
        <dbReference type="ARBA" id="ARBA00030234"/>
    </source>
</evidence>
<protein>
    <recommendedName>
        <fullName evidence="3">asparagine synthase (glutamine-hydrolyzing)</fullName>
        <ecNumber evidence="3">6.3.5.4</ecNumber>
    </recommendedName>
    <alternativeName>
        <fullName evidence="10">Glutamine-dependent asparagine synthetase</fullName>
    </alternativeName>
</protein>
<dbReference type="CDD" id="cd01991">
    <property type="entry name" value="Asn_synthase_B_C"/>
    <property type="match status" value="1"/>
</dbReference>
<dbReference type="Gene3D" id="3.40.50.620">
    <property type="entry name" value="HUPs"/>
    <property type="match status" value="1"/>
</dbReference>
<dbReference type="Pfam" id="PF13537">
    <property type="entry name" value="GATase_7"/>
    <property type="match status" value="1"/>
</dbReference>
<keyword evidence="17" id="KW-1185">Reference proteome</keyword>
<feature type="binding site" evidence="13">
    <location>
        <position position="254"/>
    </location>
    <ligand>
        <name>ATP</name>
        <dbReference type="ChEBI" id="CHEBI:30616"/>
    </ligand>
</feature>
<evidence type="ECO:0000256" key="14">
    <source>
        <dbReference type="PIRSR" id="PIRSR001589-3"/>
    </source>
</evidence>
<evidence type="ECO:0000256" key="7">
    <source>
        <dbReference type="ARBA" id="ARBA00022840"/>
    </source>
</evidence>
<gene>
    <name evidence="16" type="ORF">SAMN05444278_103244</name>
</gene>
<evidence type="ECO:0000256" key="2">
    <source>
        <dbReference type="ARBA" id="ARBA00005752"/>
    </source>
</evidence>
<dbReference type="Proteomes" id="UP000184462">
    <property type="component" value="Unassembled WGS sequence"/>
</dbReference>
<feature type="site" description="Important for beta-aspartyl-AMP intermediate formation" evidence="14">
    <location>
        <position position="331"/>
    </location>
</feature>
<dbReference type="EMBL" id="FQTW01000003">
    <property type="protein sequence ID" value="SHE63930.1"/>
    <property type="molecule type" value="Genomic_DNA"/>
</dbReference>
<dbReference type="InterPro" id="IPR050795">
    <property type="entry name" value="Asn_Synthetase"/>
</dbReference>
<dbReference type="GO" id="GO:0006529">
    <property type="term" value="P:asparagine biosynthetic process"/>
    <property type="evidence" value="ECO:0007669"/>
    <property type="project" value="UniProtKB-KW"/>
</dbReference>
<dbReference type="SUPFAM" id="SSF56235">
    <property type="entry name" value="N-terminal nucleophile aminohydrolases (Ntn hydrolases)"/>
    <property type="match status" value="1"/>
</dbReference>
<dbReference type="EC" id="6.3.5.4" evidence="3"/>
<keyword evidence="9 12" id="KW-0315">Glutamine amidotransferase</keyword>
<feature type="domain" description="Glutamine amidotransferase type-2" evidence="15">
    <location>
        <begin position="2"/>
        <end position="179"/>
    </location>
</feature>